<gene>
    <name evidence="1" type="ORF">GPUH_LOCUS21616</name>
</gene>
<dbReference type="OrthoDB" id="5830826at2759"/>
<organism evidence="3">
    <name type="scientific">Gongylonema pulchrum</name>
    <dbReference type="NCBI Taxonomy" id="637853"/>
    <lineage>
        <taxon>Eukaryota</taxon>
        <taxon>Metazoa</taxon>
        <taxon>Ecdysozoa</taxon>
        <taxon>Nematoda</taxon>
        <taxon>Chromadorea</taxon>
        <taxon>Rhabditida</taxon>
        <taxon>Spirurina</taxon>
        <taxon>Spiruromorpha</taxon>
        <taxon>Spiruroidea</taxon>
        <taxon>Gongylonematidae</taxon>
        <taxon>Gongylonema</taxon>
    </lineage>
</organism>
<evidence type="ECO:0000313" key="2">
    <source>
        <dbReference type="Proteomes" id="UP000271098"/>
    </source>
</evidence>
<dbReference type="Proteomes" id="UP000271098">
    <property type="component" value="Unassembled WGS sequence"/>
</dbReference>
<sequence length="108" mass="12509">MLREVYSKNTVWDTVYGPDRQFFEQFYLPQANKNEVLARQLEIIIRKIFPHITTLTISAATFCAVLHHIEMHEPILLLPKLRSLHILLGDGFGVLTTDHLFSDFTLAK</sequence>
<dbReference type="AlphaFoldDB" id="A0A183EKX6"/>
<evidence type="ECO:0000313" key="1">
    <source>
        <dbReference type="EMBL" id="VDN38610.1"/>
    </source>
</evidence>
<accession>A0A183EKX6</accession>
<dbReference type="EMBL" id="UYRT01093042">
    <property type="protein sequence ID" value="VDN38610.1"/>
    <property type="molecule type" value="Genomic_DNA"/>
</dbReference>
<proteinExistence type="predicted"/>
<reference evidence="3" key="1">
    <citation type="submission" date="2016-06" db="UniProtKB">
        <authorList>
            <consortium name="WormBaseParasite"/>
        </authorList>
    </citation>
    <scope>IDENTIFICATION</scope>
</reference>
<dbReference type="WBParaSite" id="GPUH_0002164401-mRNA-1">
    <property type="protein sequence ID" value="GPUH_0002164401-mRNA-1"/>
    <property type="gene ID" value="GPUH_0002164401"/>
</dbReference>
<keyword evidence="2" id="KW-1185">Reference proteome</keyword>
<name>A0A183EKX6_9BILA</name>
<protein>
    <submittedName>
        <fullName evidence="3">5'-nucleotidase</fullName>
    </submittedName>
</protein>
<reference evidence="1 2" key="2">
    <citation type="submission" date="2018-11" db="EMBL/GenBank/DDBJ databases">
        <authorList>
            <consortium name="Pathogen Informatics"/>
        </authorList>
    </citation>
    <scope>NUCLEOTIDE SEQUENCE [LARGE SCALE GENOMIC DNA]</scope>
</reference>
<evidence type="ECO:0000313" key="3">
    <source>
        <dbReference type="WBParaSite" id="GPUH_0002164401-mRNA-1"/>
    </source>
</evidence>